<keyword evidence="5 6" id="KW-0472">Membrane</keyword>
<feature type="transmembrane region" description="Helical" evidence="6">
    <location>
        <begin position="174"/>
        <end position="193"/>
    </location>
</feature>
<organism evidence="8 9">
    <name type="scientific">Esox lucius</name>
    <name type="common">Northern pike</name>
    <dbReference type="NCBI Taxonomy" id="8010"/>
    <lineage>
        <taxon>Eukaryota</taxon>
        <taxon>Metazoa</taxon>
        <taxon>Chordata</taxon>
        <taxon>Craniata</taxon>
        <taxon>Vertebrata</taxon>
        <taxon>Euteleostomi</taxon>
        <taxon>Actinopterygii</taxon>
        <taxon>Neopterygii</taxon>
        <taxon>Teleostei</taxon>
        <taxon>Protacanthopterygii</taxon>
        <taxon>Esociformes</taxon>
        <taxon>Esocidae</taxon>
        <taxon>Esox</taxon>
    </lineage>
</organism>
<evidence type="ECO:0000256" key="3">
    <source>
        <dbReference type="ARBA" id="ARBA00022692"/>
    </source>
</evidence>
<comment type="similarity">
    <text evidence="2">Belongs to the TMEM144 family.</text>
</comment>
<feature type="transmembrane region" description="Helical" evidence="6">
    <location>
        <begin position="113"/>
        <end position="134"/>
    </location>
</feature>
<feature type="chain" id="PRO_5044310250" description="Transmembrane protein 144b" evidence="7">
    <location>
        <begin position="16"/>
        <end position="446"/>
    </location>
</feature>
<accession>A0A6Q2XAD6</accession>
<dbReference type="GO" id="GO:0016020">
    <property type="term" value="C:membrane"/>
    <property type="evidence" value="ECO:0007669"/>
    <property type="project" value="UniProtKB-SubCell"/>
</dbReference>
<evidence type="ECO:0000256" key="7">
    <source>
        <dbReference type="SAM" id="SignalP"/>
    </source>
</evidence>
<dbReference type="PANTHER" id="PTHR16119">
    <property type="entry name" value="TRANSMEMBRANE PROTEIN 144"/>
    <property type="match status" value="1"/>
</dbReference>
<comment type="subcellular location">
    <subcellularLocation>
        <location evidence="1">Membrane</location>
        <topology evidence="1">Multi-pass membrane protein</topology>
    </subcellularLocation>
</comment>
<evidence type="ECO:0008006" key="10">
    <source>
        <dbReference type="Google" id="ProtNLM"/>
    </source>
</evidence>
<sequence>MFVGILCVLLATLYAEVVQCDGEVNMNMNLPGEDIRRLGRFSFQLVANTSSNGTELTYGFVSCGVAVLFYGSNFVPVKKISTGDGLFFQWVLCAAVWSVSLVVNIILGSPTFWPLAMLGGAIWATGNITVVPIVKTIGLGLGLLIWASFNLLMGWASSRFGWFGIDAEEVSNPTLNYCGAGLCLLSAVIFFFVKSDVHSQSPSTEEQQPLLIDRSVNADGVNWSDDSWVDTLRPKTKRVVGSLLAVFAGLLYGSSFVPVLYIKNHAAHRDSPFSGASQFDLDYVFAQFSGIFLTSTVYFLIYCSAMKNSPRVYPRAILPGFVSGVMWGVATCCWFLANTFLSAVVSFPIITTEDMRSWPTPPEYQSQKTCWCHGPNSSRLCCRSRQYLTIPAASLIAAPPSSCQSDSSPPPPGCPCLCPSGHAAGLGFIDSGHNPNAFTNYYNLYS</sequence>
<protein>
    <recommendedName>
        <fullName evidence="10">Transmembrane protein 144b</fullName>
    </recommendedName>
</protein>
<feature type="transmembrane region" description="Helical" evidence="6">
    <location>
        <begin position="87"/>
        <end position="107"/>
    </location>
</feature>
<evidence type="ECO:0000313" key="9">
    <source>
        <dbReference type="Proteomes" id="UP000265140"/>
    </source>
</evidence>
<dbReference type="InterPro" id="IPR012435">
    <property type="entry name" value="TMEM144"/>
</dbReference>
<feature type="transmembrane region" description="Helical" evidence="6">
    <location>
        <begin position="283"/>
        <end position="304"/>
    </location>
</feature>
<dbReference type="InParanoid" id="A0A6Q2XAD6"/>
<dbReference type="Ensembl" id="ENSELUT00000067408.2">
    <property type="protein sequence ID" value="ENSELUP00000050202.2"/>
    <property type="gene ID" value="ENSELUG00000005343.3"/>
</dbReference>
<reference evidence="8" key="2">
    <citation type="submission" date="2020-02" db="EMBL/GenBank/DDBJ databases">
        <title>Esox lucius (northern pike) genome, fEsoLuc1, primary haplotype.</title>
        <authorList>
            <person name="Myers G."/>
            <person name="Karagic N."/>
            <person name="Meyer A."/>
            <person name="Pippel M."/>
            <person name="Reichard M."/>
            <person name="Winkler S."/>
            <person name="Tracey A."/>
            <person name="Sims Y."/>
            <person name="Howe K."/>
            <person name="Rhie A."/>
            <person name="Formenti G."/>
            <person name="Durbin R."/>
            <person name="Fedrigo O."/>
            <person name="Jarvis E.D."/>
        </authorList>
    </citation>
    <scope>NUCLEOTIDE SEQUENCE [LARGE SCALE GENOMIC DNA]</scope>
</reference>
<dbReference type="PANTHER" id="PTHR16119:SF17">
    <property type="entry name" value="TRANSMEMBRANE PROTEIN 144"/>
    <property type="match status" value="1"/>
</dbReference>
<dbReference type="GeneTree" id="ENSGT00390000012574"/>
<keyword evidence="4 6" id="KW-1133">Transmembrane helix</keyword>
<evidence type="ECO:0000256" key="5">
    <source>
        <dbReference type="ARBA" id="ARBA00023136"/>
    </source>
</evidence>
<keyword evidence="7" id="KW-0732">Signal</keyword>
<dbReference type="Bgee" id="ENSELUG00000005343">
    <property type="expression patterns" value="Expressed in pharyngeal gill and 15 other cell types or tissues"/>
</dbReference>
<reference evidence="8" key="4">
    <citation type="submission" date="2025-09" db="UniProtKB">
        <authorList>
            <consortium name="Ensembl"/>
        </authorList>
    </citation>
    <scope>IDENTIFICATION</scope>
</reference>
<evidence type="ECO:0000256" key="2">
    <source>
        <dbReference type="ARBA" id="ARBA00005731"/>
    </source>
</evidence>
<dbReference type="AlphaFoldDB" id="A0A6Q2XAD6"/>
<dbReference type="FunCoup" id="A0A6Q2XAD6">
    <property type="interactions" value="3"/>
</dbReference>
<reference evidence="8" key="3">
    <citation type="submission" date="2025-08" db="UniProtKB">
        <authorList>
            <consortium name="Ensembl"/>
        </authorList>
    </citation>
    <scope>IDENTIFICATION</scope>
</reference>
<dbReference type="InterPro" id="IPR010651">
    <property type="entry name" value="Sugar_transport"/>
</dbReference>
<feature type="transmembrane region" description="Helical" evidence="6">
    <location>
        <begin position="56"/>
        <end position="75"/>
    </location>
</feature>
<reference evidence="9" key="1">
    <citation type="journal article" date="2014" name="PLoS ONE">
        <title>The genome and linkage map of the northern pike (Esox lucius): conserved synteny revealed between the salmonid sister group and the Neoteleostei.</title>
        <authorList>
            <person name="Rondeau E.B."/>
            <person name="Minkley D.R."/>
            <person name="Leong J.S."/>
            <person name="Messmer A.M."/>
            <person name="Jantzen J.R."/>
            <person name="von Schalburg K.R."/>
            <person name="Lemon C."/>
            <person name="Bird N.H."/>
            <person name="Koop B.F."/>
        </authorList>
    </citation>
    <scope>NUCLEOTIDE SEQUENCE</scope>
</reference>
<evidence type="ECO:0000313" key="8">
    <source>
        <dbReference type="Ensembl" id="ENSELUP00000050202.2"/>
    </source>
</evidence>
<feature type="transmembrane region" description="Helical" evidence="6">
    <location>
        <begin position="316"/>
        <end position="337"/>
    </location>
</feature>
<feature type="transmembrane region" description="Helical" evidence="6">
    <location>
        <begin position="243"/>
        <end position="263"/>
    </location>
</feature>
<dbReference type="Pfam" id="PF07857">
    <property type="entry name" value="TMEM144"/>
    <property type="match status" value="1"/>
</dbReference>
<dbReference type="Proteomes" id="UP000265140">
    <property type="component" value="Chromosome 25"/>
</dbReference>
<evidence type="ECO:0000256" key="4">
    <source>
        <dbReference type="ARBA" id="ARBA00022989"/>
    </source>
</evidence>
<proteinExistence type="inferred from homology"/>
<feature type="signal peptide" evidence="7">
    <location>
        <begin position="1"/>
        <end position="15"/>
    </location>
</feature>
<evidence type="ECO:0000256" key="6">
    <source>
        <dbReference type="SAM" id="Phobius"/>
    </source>
</evidence>
<keyword evidence="9" id="KW-1185">Reference proteome</keyword>
<evidence type="ECO:0000256" key="1">
    <source>
        <dbReference type="ARBA" id="ARBA00004141"/>
    </source>
</evidence>
<dbReference type="GO" id="GO:0015144">
    <property type="term" value="F:carbohydrate transmembrane transporter activity"/>
    <property type="evidence" value="ECO:0007669"/>
    <property type="project" value="InterPro"/>
</dbReference>
<feature type="transmembrane region" description="Helical" evidence="6">
    <location>
        <begin position="141"/>
        <end position="162"/>
    </location>
</feature>
<name>A0A6Q2XAD6_ESOLU</name>
<keyword evidence="3 6" id="KW-0812">Transmembrane</keyword>